<reference evidence="4 5" key="1">
    <citation type="submission" date="2016-01" db="EMBL/GenBank/DDBJ databases">
        <authorList>
            <person name="McClelland M."/>
            <person name="Jain A."/>
            <person name="Saraogi P."/>
            <person name="Mendelson R."/>
            <person name="Westerman R."/>
            <person name="SanMiguel P."/>
            <person name="Csonka L."/>
        </authorList>
    </citation>
    <scope>NUCLEOTIDE SEQUENCE [LARGE SCALE GENOMIC DNA]</scope>
    <source>
        <strain evidence="4 5">R-53146</strain>
    </source>
</reference>
<dbReference type="GO" id="GO:0016813">
    <property type="term" value="F:hydrolase activity, acting on carbon-nitrogen (but not peptide) bonds, in linear amidines"/>
    <property type="evidence" value="ECO:0007669"/>
    <property type="project" value="InterPro"/>
</dbReference>
<keyword evidence="2 4" id="KW-0378">Hydrolase</keyword>
<dbReference type="EMBL" id="FCOR01000002">
    <property type="protein sequence ID" value="CVK15685.1"/>
    <property type="molecule type" value="Genomic_DNA"/>
</dbReference>
<dbReference type="PANTHER" id="PTHR32494:SF5">
    <property type="entry name" value="ALLANTOATE AMIDOHYDROLASE"/>
    <property type="match status" value="1"/>
</dbReference>
<dbReference type="CDD" id="cd03884">
    <property type="entry name" value="M20_bAS"/>
    <property type="match status" value="1"/>
</dbReference>
<proteinExistence type="inferred from homology"/>
<keyword evidence="3" id="KW-0862">Zinc</keyword>
<keyword evidence="3" id="KW-0479">Metal-binding</keyword>
<dbReference type="NCBIfam" id="NF009527">
    <property type="entry name" value="PRK12891.1"/>
    <property type="match status" value="1"/>
</dbReference>
<evidence type="ECO:0000256" key="3">
    <source>
        <dbReference type="PIRSR" id="PIRSR001235-1"/>
    </source>
</evidence>
<dbReference type="Pfam" id="PF01546">
    <property type="entry name" value="Peptidase_M20"/>
    <property type="match status" value="1"/>
</dbReference>
<dbReference type="PANTHER" id="PTHR32494">
    <property type="entry name" value="ALLANTOATE DEIMINASE-RELATED"/>
    <property type="match status" value="1"/>
</dbReference>
<dbReference type="SUPFAM" id="SSF53187">
    <property type="entry name" value="Zn-dependent exopeptidases"/>
    <property type="match status" value="1"/>
</dbReference>
<accession>A0A0X3ANR1</accession>
<dbReference type="Gene3D" id="3.40.630.10">
    <property type="entry name" value="Zn peptidases"/>
    <property type="match status" value="1"/>
</dbReference>
<dbReference type="NCBIfam" id="NF006771">
    <property type="entry name" value="PRK09290.1-5"/>
    <property type="match status" value="1"/>
</dbReference>
<dbReference type="NCBIfam" id="TIGR01879">
    <property type="entry name" value="hydantase"/>
    <property type="match status" value="1"/>
</dbReference>
<evidence type="ECO:0000256" key="1">
    <source>
        <dbReference type="ARBA" id="ARBA00006153"/>
    </source>
</evidence>
<dbReference type="OrthoDB" id="9769665at2"/>
<evidence type="ECO:0000256" key="2">
    <source>
        <dbReference type="ARBA" id="ARBA00022801"/>
    </source>
</evidence>
<sequence length="411" mass="45195">MNDKLYINSERLQSWLTDFAKIGGTPKGGVNRLTLTDLDKQARDWFVVLAKKAGCSIKIDAMGNIFARRSGEDDSLNPILIGSHIDSQPLGGKYDGIYGVLAALEAVYSLNDHKIKTDRPIDIVSWTNEEGSRFAPAMIGSAVFSGLTSLQEGWACTDISGKTIGEELKRIGYAGKDNFLSYRIHASLELHIEQGPILENNNELIGIVTGALGQKWYDVEFIGMALHAGTTPMDVRQDALIGLAEAVIEINTIGKNEYPDGRATVGMVKNTPNSRNVISDKALFSVEFRHPSQEGLDRMDQQLSKKIKQIAEKLNLKFNITPILSLSPLHFDDTCIEVVRQVSQKLNYPHRTMVSGAGHDSCNISKIAPTSMIFIPCVKGVSHNEEEEIKPEWMSAGANVLLNAVIDLSKR</sequence>
<feature type="binding site" evidence="3">
    <location>
        <position position="191"/>
    </location>
    <ligand>
        <name>Zn(2+)</name>
        <dbReference type="ChEBI" id="CHEBI:29105"/>
        <label>1</label>
    </ligand>
</feature>
<feature type="binding site" evidence="3">
    <location>
        <position position="95"/>
    </location>
    <ligand>
        <name>Zn(2+)</name>
        <dbReference type="ChEBI" id="CHEBI:29105"/>
        <label>2</label>
    </ligand>
</feature>
<dbReference type="RefSeq" id="WP_055424905.1">
    <property type="nucleotide sequence ID" value="NZ_FCOR01000002.1"/>
</dbReference>
<dbReference type="PIRSF" id="PIRSF001235">
    <property type="entry name" value="Amidase_carbamoylase"/>
    <property type="match status" value="1"/>
</dbReference>
<dbReference type="SUPFAM" id="SSF55031">
    <property type="entry name" value="Bacterial exopeptidase dimerisation domain"/>
    <property type="match status" value="1"/>
</dbReference>
<dbReference type="InterPro" id="IPR002933">
    <property type="entry name" value="Peptidase_M20"/>
</dbReference>
<gene>
    <name evidence="4" type="ORF">Ga0061079_102236</name>
</gene>
<dbReference type="STRING" id="1586267.GCA_001418685_00516"/>
<protein>
    <submittedName>
        <fullName evidence="4">N-carbamoyl-L-amino-acid hydrolase</fullName>
    </submittedName>
</protein>
<dbReference type="InterPro" id="IPR010158">
    <property type="entry name" value="Amidase_Cbmase"/>
</dbReference>
<comment type="cofactor">
    <cofactor evidence="3">
        <name>Zn(2+)</name>
        <dbReference type="ChEBI" id="CHEBI:29105"/>
    </cofactor>
    <text evidence="3">Binds 2 Zn(2+) ions per subunit.</text>
</comment>
<feature type="binding site" evidence="3">
    <location>
        <position position="84"/>
    </location>
    <ligand>
        <name>Zn(2+)</name>
        <dbReference type="ChEBI" id="CHEBI:29105"/>
        <label>1</label>
    </ligand>
</feature>
<organism evidence="4 5">
    <name type="scientific">Apibacter mensalis</name>
    <dbReference type="NCBI Taxonomy" id="1586267"/>
    <lineage>
        <taxon>Bacteria</taxon>
        <taxon>Pseudomonadati</taxon>
        <taxon>Bacteroidota</taxon>
        <taxon>Flavobacteriia</taxon>
        <taxon>Flavobacteriales</taxon>
        <taxon>Weeksellaceae</taxon>
        <taxon>Apibacter</taxon>
    </lineage>
</organism>
<name>A0A0X3ANR1_9FLAO</name>
<keyword evidence="5" id="KW-1185">Reference proteome</keyword>
<dbReference type="GO" id="GO:0046872">
    <property type="term" value="F:metal ion binding"/>
    <property type="evidence" value="ECO:0007669"/>
    <property type="project" value="UniProtKB-KW"/>
</dbReference>
<comment type="similarity">
    <text evidence="1">Belongs to the peptidase M20 family.</text>
</comment>
<dbReference type="InterPro" id="IPR036264">
    <property type="entry name" value="Bact_exopeptidase_dim_dom"/>
</dbReference>
<feature type="binding site" evidence="3">
    <location>
        <position position="95"/>
    </location>
    <ligand>
        <name>Zn(2+)</name>
        <dbReference type="ChEBI" id="CHEBI:29105"/>
        <label>1</label>
    </ligand>
</feature>
<dbReference type="NCBIfam" id="NF006769">
    <property type="entry name" value="PRK09290.1-3"/>
    <property type="match status" value="1"/>
</dbReference>
<dbReference type="Proteomes" id="UP000182761">
    <property type="component" value="Unassembled WGS sequence"/>
</dbReference>
<feature type="binding site" evidence="3">
    <location>
        <position position="383"/>
    </location>
    <ligand>
        <name>Zn(2+)</name>
        <dbReference type="ChEBI" id="CHEBI:29105"/>
        <label>2</label>
    </ligand>
</feature>
<feature type="binding site" evidence="3">
    <location>
        <position position="130"/>
    </location>
    <ligand>
        <name>Zn(2+)</name>
        <dbReference type="ChEBI" id="CHEBI:29105"/>
        <label>2</label>
    </ligand>
</feature>
<dbReference type="Gene3D" id="3.30.70.360">
    <property type="match status" value="1"/>
</dbReference>
<evidence type="ECO:0000313" key="4">
    <source>
        <dbReference type="EMBL" id="CVK15685.1"/>
    </source>
</evidence>
<evidence type="ECO:0000313" key="5">
    <source>
        <dbReference type="Proteomes" id="UP000182761"/>
    </source>
</evidence>
<dbReference type="AlphaFoldDB" id="A0A0X3ANR1"/>